<dbReference type="InterPro" id="IPR052515">
    <property type="entry name" value="Gfo/Idh/MocA_Oxidoreductase"/>
</dbReference>
<accession>A0A926DKF6</accession>
<feature type="domain" description="GFO/IDH/MocA-like oxidoreductase" evidence="2">
    <location>
        <begin position="158"/>
        <end position="235"/>
    </location>
</feature>
<dbReference type="PANTHER" id="PTHR43249:SF1">
    <property type="entry name" value="D-GLUCOSIDE 3-DEHYDROGENASE"/>
    <property type="match status" value="1"/>
</dbReference>
<protein>
    <submittedName>
        <fullName evidence="3">Gfo/Idh/MocA family oxidoreductase</fullName>
    </submittedName>
</protein>
<dbReference type="Pfam" id="PF22725">
    <property type="entry name" value="GFO_IDH_MocA_C3"/>
    <property type="match status" value="1"/>
</dbReference>
<comment type="caution">
    <text evidence="3">The sequence shown here is derived from an EMBL/GenBank/DDBJ whole genome shotgun (WGS) entry which is preliminary data.</text>
</comment>
<evidence type="ECO:0000259" key="1">
    <source>
        <dbReference type="Pfam" id="PF01408"/>
    </source>
</evidence>
<name>A0A926DKF6_9FIRM</name>
<proteinExistence type="predicted"/>
<reference evidence="3" key="1">
    <citation type="submission" date="2020-08" db="EMBL/GenBank/DDBJ databases">
        <title>Genome public.</title>
        <authorList>
            <person name="Liu C."/>
            <person name="Sun Q."/>
        </authorList>
    </citation>
    <scope>NUCLEOTIDE SEQUENCE</scope>
    <source>
        <strain evidence="3">H8</strain>
    </source>
</reference>
<dbReference type="RefSeq" id="WP_249310910.1">
    <property type="nucleotide sequence ID" value="NZ_JACRSU010000001.1"/>
</dbReference>
<dbReference type="InterPro" id="IPR036291">
    <property type="entry name" value="NAD(P)-bd_dom_sf"/>
</dbReference>
<evidence type="ECO:0000313" key="3">
    <source>
        <dbReference type="EMBL" id="MBC8539698.1"/>
    </source>
</evidence>
<evidence type="ECO:0000259" key="2">
    <source>
        <dbReference type="Pfam" id="PF22725"/>
    </source>
</evidence>
<gene>
    <name evidence="3" type="ORF">H8698_01755</name>
</gene>
<dbReference type="SUPFAM" id="SSF55347">
    <property type="entry name" value="Glyceraldehyde-3-phosphate dehydrogenase-like, C-terminal domain"/>
    <property type="match status" value="1"/>
</dbReference>
<dbReference type="Pfam" id="PF01408">
    <property type="entry name" value="GFO_IDH_MocA"/>
    <property type="match status" value="1"/>
</dbReference>
<dbReference type="InterPro" id="IPR000683">
    <property type="entry name" value="Gfo/Idh/MocA-like_OxRdtase_N"/>
</dbReference>
<organism evidence="3 4">
    <name type="scientific">Congzhengia minquanensis</name>
    <dbReference type="NCBI Taxonomy" id="2763657"/>
    <lineage>
        <taxon>Bacteria</taxon>
        <taxon>Bacillati</taxon>
        <taxon>Bacillota</taxon>
        <taxon>Clostridia</taxon>
        <taxon>Eubacteriales</taxon>
        <taxon>Oscillospiraceae</taxon>
        <taxon>Congzhengia</taxon>
    </lineage>
</organism>
<dbReference type="PANTHER" id="PTHR43249">
    <property type="entry name" value="UDP-N-ACETYL-2-AMINO-2-DEOXY-D-GLUCURONATE OXIDASE"/>
    <property type="match status" value="1"/>
</dbReference>
<dbReference type="Gene3D" id="3.40.50.720">
    <property type="entry name" value="NAD(P)-binding Rossmann-like Domain"/>
    <property type="match status" value="1"/>
</dbReference>
<dbReference type="SUPFAM" id="SSF51735">
    <property type="entry name" value="NAD(P)-binding Rossmann-fold domains"/>
    <property type="match status" value="1"/>
</dbReference>
<evidence type="ECO:0000313" key="4">
    <source>
        <dbReference type="Proteomes" id="UP000611762"/>
    </source>
</evidence>
<feature type="domain" description="Gfo/Idh/MocA-like oxidoreductase N-terminal" evidence="1">
    <location>
        <begin position="2"/>
        <end position="123"/>
    </location>
</feature>
<dbReference type="GO" id="GO:0000166">
    <property type="term" value="F:nucleotide binding"/>
    <property type="evidence" value="ECO:0007669"/>
    <property type="project" value="InterPro"/>
</dbReference>
<dbReference type="AlphaFoldDB" id="A0A926DKF6"/>
<dbReference type="Gene3D" id="3.30.360.10">
    <property type="entry name" value="Dihydrodipicolinate Reductase, domain 2"/>
    <property type="match status" value="1"/>
</dbReference>
<dbReference type="Proteomes" id="UP000611762">
    <property type="component" value="Unassembled WGS sequence"/>
</dbReference>
<keyword evidence="4" id="KW-1185">Reference proteome</keyword>
<dbReference type="EMBL" id="JACRSU010000001">
    <property type="protein sequence ID" value="MBC8539698.1"/>
    <property type="molecule type" value="Genomic_DNA"/>
</dbReference>
<sequence length="352" mass="38899">MMKVAMIGCGGIGEYHLSHLTTFGDIAQLAGFCDLILERAEKFAQETGGGAMAYTDFRVMLTEVKPDAVFVCVPPYCHGEIEEELINRNIDFFVEKPLTLDMELAKSIEKRVAEKGLVTAVGFQCRYDMLAEHIKEFARQNPIPFVDCTRFGSIPEVFWWKDKKLSGGQLVEQTIHQLDYIRYVLGEPETVFSMAARGFVEAADYDTDDLSATVVRFENGALATIGTGCYAESGDAFDSKTVFSAKDKRGEMKLLDTFEIFGGQQQEENEIGNLVVKGDGGLSSASKNGLVYQNEGDPGFLCDRTFLEAVLSRDQSKIRSTYSDALKTLAFGLACNKSMETGLPVHVQDLLK</sequence>
<dbReference type="InterPro" id="IPR055170">
    <property type="entry name" value="GFO_IDH_MocA-like_dom"/>
</dbReference>